<dbReference type="OrthoDB" id="2103474at2759"/>
<comment type="caution">
    <text evidence="3">The sequence shown here is derived from an EMBL/GenBank/DDBJ whole genome shotgun (WGS) entry which is preliminary data.</text>
</comment>
<feature type="transmembrane region" description="Helical" evidence="2">
    <location>
        <begin position="70"/>
        <end position="90"/>
    </location>
</feature>
<feature type="region of interest" description="Disordered" evidence="1">
    <location>
        <begin position="225"/>
        <end position="280"/>
    </location>
</feature>
<evidence type="ECO:0000256" key="1">
    <source>
        <dbReference type="SAM" id="MobiDB-lite"/>
    </source>
</evidence>
<keyword evidence="2" id="KW-0812">Transmembrane</keyword>
<dbReference type="InterPro" id="IPR025187">
    <property type="entry name" value="DUF4112"/>
</dbReference>
<keyword evidence="4" id="KW-1185">Reference proteome</keyword>
<accession>A0A9P5XUA5</accession>
<dbReference type="AlphaFoldDB" id="A0A9P5XUA5"/>
<evidence type="ECO:0000313" key="4">
    <source>
        <dbReference type="Proteomes" id="UP000807353"/>
    </source>
</evidence>
<proteinExistence type="predicted"/>
<keyword evidence="2" id="KW-1133">Transmembrane helix</keyword>
<evidence type="ECO:0000313" key="3">
    <source>
        <dbReference type="EMBL" id="KAF9457862.1"/>
    </source>
</evidence>
<name>A0A9P5XUA5_9AGAR</name>
<keyword evidence="2" id="KW-0472">Membrane</keyword>
<organism evidence="3 4">
    <name type="scientific">Collybia nuda</name>
    <dbReference type="NCBI Taxonomy" id="64659"/>
    <lineage>
        <taxon>Eukaryota</taxon>
        <taxon>Fungi</taxon>
        <taxon>Dikarya</taxon>
        <taxon>Basidiomycota</taxon>
        <taxon>Agaricomycotina</taxon>
        <taxon>Agaricomycetes</taxon>
        <taxon>Agaricomycetidae</taxon>
        <taxon>Agaricales</taxon>
        <taxon>Tricholomatineae</taxon>
        <taxon>Clitocybaceae</taxon>
        <taxon>Collybia</taxon>
    </lineage>
</organism>
<dbReference type="PANTHER" id="PTHR35519">
    <property type="entry name" value="MEMBRANE PROTEINS"/>
    <property type="match status" value="1"/>
</dbReference>
<reference evidence="3" key="1">
    <citation type="submission" date="2020-11" db="EMBL/GenBank/DDBJ databases">
        <authorList>
            <consortium name="DOE Joint Genome Institute"/>
            <person name="Ahrendt S."/>
            <person name="Riley R."/>
            <person name="Andreopoulos W."/>
            <person name="Labutti K."/>
            <person name="Pangilinan J."/>
            <person name="Ruiz-Duenas F.J."/>
            <person name="Barrasa J.M."/>
            <person name="Sanchez-Garcia M."/>
            <person name="Camarero S."/>
            <person name="Miyauchi S."/>
            <person name="Serrano A."/>
            <person name="Linde D."/>
            <person name="Babiker R."/>
            <person name="Drula E."/>
            <person name="Ayuso-Fernandez I."/>
            <person name="Pacheco R."/>
            <person name="Padilla G."/>
            <person name="Ferreira P."/>
            <person name="Barriuso J."/>
            <person name="Kellner H."/>
            <person name="Castanera R."/>
            <person name="Alfaro M."/>
            <person name="Ramirez L."/>
            <person name="Pisabarro A.G."/>
            <person name="Kuo A."/>
            <person name="Tritt A."/>
            <person name="Lipzen A."/>
            <person name="He G."/>
            <person name="Yan M."/>
            <person name="Ng V."/>
            <person name="Cullen D."/>
            <person name="Martin F."/>
            <person name="Rosso M.-N."/>
            <person name="Henrissat B."/>
            <person name="Hibbett D."/>
            <person name="Martinez A.T."/>
            <person name="Grigoriev I.V."/>
        </authorList>
    </citation>
    <scope>NUCLEOTIDE SEQUENCE</scope>
    <source>
        <strain evidence="3">CBS 247.69</strain>
    </source>
</reference>
<protein>
    <recommendedName>
        <fullName evidence="5">DUF4112 domain-containing protein</fullName>
    </recommendedName>
</protein>
<dbReference type="EMBL" id="MU150356">
    <property type="protein sequence ID" value="KAF9457862.1"/>
    <property type="molecule type" value="Genomic_DNA"/>
</dbReference>
<evidence type="ECO:0008006" key="5">
    <source>
        <dbReference type="Google" id="ProtNLM"/>
    </source>
</evidence>
<sequence length="280" mass="30405">MNAILGKAGKRLFEKHLEQYSPPDPLYEFYTNEKGKKKRRKRALPPGLSARDAKILKSVQRRAHYLDKGFSILGFRFGWTFLIGLIPIAGDAANATLNYLLVVRKARKADIPPWLLRRMFFNNIVSAGVGFVPLVGDVILAVYKANSRNAALLEELLRIRGEEYLKLQEGAALVSSDSNVEGAKKKAVSQKDAEQIKPGAGIIKGEVIPTEPMVSAAPLTTAVVSEKQSAPTRSGSTEKKSFGLFGTGGKSKANASAEEKAPPPGEMGRFIEDVGPANTR</sequence>
<feature type="transmembrane region" description="Helical" evidence="2">
    <location>
        <begin position="120"/>
        <end position="143"/>
    </location>
</feature>
<dbReference type="PANTHER" id="PTHR35519:SF2">
    <property type="entry name" value="PH DOMAIN PROTEIN"/>
    <property type="match status" value="1"/>
</dbReference>
<dbReference type="Pfam" id="PF13430">
    <property type="entry name" value="DUF4112"/>
    <property type="match status" value="1"/>
</dbReference>
<gene>
    <name evidence="3" type="ORF">BDZ94DRAFT_1240450</name>
</gene>
<feature type="compositionally biased region" description="Polar residues" evidence="1">
    <location>
        <begin position="225"/>
        <end position="235"/>
    </location>
</feature>
<dbReference type="Proteomes" id="UP000807353">
    <property type="component" value="Unassembled WGS sequence"/>
</dbReference>
<evidence type="ECO:0000256" key="2">
    <source>
        <dbReference type="SAM" id="Phobius"/>
    </source>
</evidence>